<keyword evidence="2" id="KW-1185">Reference proteome</keyword>
<name>A0ABU8IUM6_9BURK</name>
<dbReference type="EMBL" id="JACFYJ010000029">
    <property type="protein sequence ID" value="MEI5999128.1"/>
    <property type="molecule type" value="Genomic_DNA"/>
</dbReference>
<comment type="caution">
    <text evidence="1">The sequence shown here is derived from an EMBL/GenBank/DDBJ whole genome shotgun (WGS) entry which is preliminary data.</text>
</comment>
<dbReference type="RefSeq" id="WP_336599238.1">
    <property type="nucleotide sequence ID" value="NZ_JACFYJ010000029.1"/>
</dbReference>
<organism evidence="1 2">
    <name type="scientific">Paraburkholderia bengalensis</name>
    <dbReference type="NCBI Taxonomy" id="2747562"/>
    <lineage>
        <taxon>Bacteria</taxon>
        <taxon>Pseudomonadati</taxon>
        <taxon>Pseudomonadota</taxon>
        <taxon>Betaproteobacteria</taxon>
        <taxon>Burkholderiales</taxon>
        <taxon>Burkholderiaceae</taxon>
        <taxon>Paraburkholderia</taxon>
    </lineage>
</organism>
<evidence type="ECO:0000313" key="1">
    <source>
        <dbReference type="EMBL" id="MEI5999128.1"/>
    </source>
</evidence>
<reference evidence="1 2" key="1">
    <citation type="journal article" date="2022" name="Arch. Microbiol.">
        <title>Paraburkholderia bengalensis sp. nov. isolated from roots of Oryza sativa, IR64.</title>
        <authorList>
            <person name="Nag P."/>
            <person name="Mondal N."/>
            <person name="Sarkar J."/>
            <person name="Das S."/>
        </authorList>
    </citation>
    <scope>NUCLEOTIDE SEQUENCE [LARGE SCALE GENOMIC DNA]</scope>
    <source>
        <strain evidence="1 2">IR64_4_BI</strain>
    </source>
</reference>
<accession>A0ABU8IUM6</accession>
<protein>
    <recommendedName>
        <fullName evidence="3">KTSC domain-containing protein</fullName>
    </recommendedName>
</protein>
<sequence>MPRYRDLSGESGVVAYESAQDAILVAFKDGKIYLYNYAATGQRDVEEMKRRAARGRGLSTYISQVVQDRYAKRLA</sequence>
<dbReference type="Proteomes" id="UP001386437">
    <property type="component" value="Unassembled WGS sequence"/>
</dbReference>
<proteinExistence type="predicted"/>
<evidence type="ECO:0000313" key="2">
    <source>
        <dbReference type="Proteomes" id="UP001386437"/>
    </source>
</evidence>
<evidence type="ECO:0008006" key="3">
    <source>
        <dbReference type="Google" id="ProtNLM"/>
    </source>
</evidence>
<gene>
    <name evidence="1" type="ORF">H3V53_18495</name>
</gene>